<protein>
    <recommendedName>
        <fullName evidence="4">Thioredoxin domain-containing protein</fullName>
    </recommendedName>
</protein>
<evidence type="ECO:0000256" key="1">
    <source>
        <dbReference type="SAM" id="Phobius"/>
    </source>
</evidence>
<dbReference type="SUPFAM" id="SSF52833">
    <property type="entry name" value="Thioredoxin-like"/>
    <property type="match status" value="1"/>
</dbReference>
<dbReference type="RefSeq" id="WP_149351614.1">
    <property type="nucleotide sequence ID" value="NZ_VTRV01000008.1"/>
</dbReference>
<dbReference type="InterPro" id="IPR036249">
    <property type="entry name" value="Thioredoxin-like_sf"/>
</dbReference>
<organism evidence="2 3">
    <name type="scientific">Cognatilysobacter lacus</name>
    <dbReference type="NCBI Taxonomy" id="1643323"/>
    <lineage>
        <taxon>Bacteria</taxon>
        <taxon>Pseudomonadati</taxon>
        <taxon>Pseudomonadota</taxon>
        <taxon>Gammaproteobacteria</taxon>
        <taxon>Lysobacterales</taxon>
        <taxon>Lysobacteraceae</taxon>
        <taxon>Cognatilysobacter</taxon>
    </lineage>
</organism>
<dbReference type="Proteomes" id="UP000323164">
    <property type="component" value="Unassembled WGS sequence"/>
</dbReference>
<reference evidence="2 3" key="1">
    <citation type="submission" date="2019-08" db="EMBL/GenBank/DDBJ databases">
        <title>Draft genome sequence of Lysobacter sp. UKS-15.</title>
        <authorList>
            <person name="Im W.-T."/>
        </authorList>
    </citation>
    <scope>NUCLEOTIDE SEQUENCE [LARGE SCALE GENOMIC DNA]</scope>
    <source>
        <strain evidence="2 3">UKS-15</strain>
    </source>
</reference>
<keyword evidence="1" id="KW-0812">Transmembrane</keyword>
<keyword evidence="1" id="KW-1133">Transmembrane helix</keyword>
<name>A0A5D8Z991_9GAMM</name>
<keyword evidence="3" id="KW-1185">Reference proteome</keyword>
<evidence type="ECO:0000313" key="3">
    <source>
        <dbReference type="Proteomes" id="UP000323164"/>
    </source>
</evidence>
<evidence type="ECO:0008006" key="4">
    <source>
        <dbReference type="Google" id="ProtNLM"/>
    </source>
</evidence>
<accession>A0A5D8Z991</accession>
<evidence type="ECO:0000313" key="2">
    <source>
        <dbReference type="EMBL" id="TZF91505.1"/>
    </source>
</evidence>
<dbReference type="EMBL" id="VTRV01000008">
    <property type="protein sequence ID" value="TZF91505.1"/>
    <property type="molecule type" value="Genomic_DNA"/>
</dbReference>
<sequence length="195" mass="21541">MTADALPDAIRRRNRFTLIAIVLLFLGTMLVAGVMRFADIHPAATRQKGELLNPYTDLRDVHLRTLDGTPYEWAPIHRTWRIVAAAPNVCDDACARRAHDIGVVWEILNKDASRVDVLWWCPTAAGCSWPRGLAAPSTLHVVAADPARQRLPRVDVPGGVPVYLVDPNGFVVLRYAPGADLGDLRADLVRLLKLQ</sequence>
<dbReference type="AlphaFoldDB" id="A0A5D8Z991"/>
<comment type="caution">
    <text evidence="2">The sequence shown here is derived from an EMBL/GenBank/DDBJ whole genome shotgun (WGS) entry which is preliminary data.</text>
</comment>
<gene>
    <name evidence="2" type="ORF">FW784_01635</name>
</gene>
<dbReference type="OrthoDB" id="9785445at2"/>
<keyword evidence="1" id="KW-0472">Membrane</keyword>
<feature type="transmembrane region" description="Helical" evidence="1">
    <location>
        <begin position="16"/>
        <end position="38"/>
    </location>
</feature>
<proteinExistence type="predicted"/>